<comment type="caution">
    <text evidence="1">The sequence shown here is derived from an EMBL/GenBank/DDBJ whole genome shotgun (WGS) entry which is preliminary data.</text>
</comment>
<gene>
    <name evidence="1" type="ORF">NYO98_10590</name>
</gene>
<evidence type="ECO:0000313" key="1">
    <source>
        <dbReference type="EMBL" id="MCY4726726.1"/>
    </source>
</evidence>
<accession>A0ABT4CCP0</accession>
<protein>
    <recommendedName>
        <fullName evidence="3">SCP1.201-like deaminase</fullName>
    </recommendedName>
</protein>
<name>A0ABT4CCP0_9ACTN</name>
<reference evidence="1" key="1">
    <citation type="submission" date="2022-08" db="EMBL/GenBank/DDBJ databases">
        <title>Genome sequencing of Nocardioides sp. STR2.</title>
        <authorList>
            <person name="So Y."/>
        </authorList>
    </citation>
    <scope>NUCLEOTIDE SEQUENCE</scope>
    <source>
        <strain evidence="1">STR2</strain>
    </source>
</reference>
<evidence type="ECO:0008006" key="3">
    <source>
        <dbReference type="Google" id="ProtNLM"/>
    </source>
</evidence>
<keyword evidence="2" id="KW-1185">Reference proteome</keyword>
<evidence type="ECO:0000313" key="2">
    <source>
        <dbReference type="Proteomes" id="UP001074726"/>
    </source>
</evidence>
<sequence>MDDQQHARAMAGWIARAAAVCRELAAQHADLGAYVAHGTRPGPPSDGVGIRGTRIEQPVPIDVEVVDVRRAIETDARRYADLARGTLRIKGAMSTTTAGRLGVVADRLPDLHAADPDLAAEVVEKVWDHHRIASRIVEPPRGLRPFRIEETCPACGMPSLWVDPAGWRIGCGMPSCRRVWGVADPILKESSVSETSTGGRASDFSGPG</sequence>
<proteinExistence type="predicted"/>
<dbReference type="Proteomes" id="UP001074726">
    <property type="component" value="Unassembled WGS sequence"/>
</dbReference>
<dbReference type="EMBL" id="JAPPUX010000003">
    <property type="protein sequence ID" value="MCY4726726.1"/>
    <property type="molecule type" value="Genomic_DNA"/>
</dbReference>
<organism evidence="1 2">
    <name type="scientific">Nocardioides pini</name>
    <dbReference type="NCBI Taxonomy" id="2975053"/>
    <lineage>
        <taxon>Bacteria</taxon>
        <taxon>Bacillati</taxon>
        <taxon>Actinomycetota</taxon>
        <taxon>Actinomycetes</taxon>
        <taxon>Propionibacteriales</taxon>
        <taxon>Nocardioidaceae</taxon>
        <taxon>Nocardioides</taxon>
    </lineage>
</organism>
<dbReference type="RefSeq" id="WP_268111634.1">
    <property type="nucleotide sequence ID" value="NZ_JAPPUX010000003.1"/>
</dbReference>